<dbReference type="Gene3D" id="3.40.50.720">
    <property type="entry name" value="NAD(P)-binding Rossmann-like Domain"/>
    <property type="match status" value="1"/>
</dbReference>
<dbReference type="Pfam" id="PF03446">
    <property type="entry name" value="NAD_binding_2"/>
    <property type="match status" value="1"/>
</dbReference>
<dbReference type="InterPro" id="IPR036291">
    <property type="entry name" value="NAD(P)-bd_dom_sf"/>
</dbReference>
<dbReference type="Pfam" id="PF14833">
    <property type="entry name" value="NAD_binding_11"/>
    <property type="match status" value="2"/>
</dbReference>
<evidence type="ECO:0000313" key="4">
    <source>
        <dbReference type="Proteomes" id="UP000070133"/>
    </source>
</evidence>
<dbReference type="EMBL" id="LFZN01000197">
    <property type="protein sequence ID" value="KXS95841.1"/>
    <property type="molecule type" value="Genomic_DNA"/>
</dbReference>
<gene>
    <name evidence="3" type="ORF">AC578_1193</name>
</gene>
<dbReference type="PANTHER" id="PTHR43060:SF17">
    <property type="entry name" value="L-THREONATE DEHYDROGENASE"/>
    <property type="match status" value="1"/>
</dbReference>
<keyword evidence="4" id="KW-1185">Reference proteome</keyword>
<evidence type="ECO:0000259" key="1">
    <source>
        <dbReference type="Pfam" id="PF03446"/>
    </source>
</evidence>
<evidence type="ECO:0000259" key="2">
    <source>
        <dbReference type="Pfam" id="PF14833"/>
    </source>
</evidence>
<dbReference type="GO" id="GO:0051287">
    <property type="term" value="F:NAD binding"/>
    <property type="evidence" value="ECO:0007669"/>
    <property type="project" value="InterPro"/>
</dbReference>
<dbReference type="Gene3D" id="1.10.1040.10">
    <property type="entry name" value="N-(1-d-carboxylethyl)-l-norvaline Dehydrogenase, domain 2"/>
    <property type="match status" value="2"/>
</dbReference>
<accession>A0A139H0A5</accession>
<dbReference type="GO" id="GO:0050661">
    <property type="term" value="F:NADP binding"/>
    <property type="evidence" value="ECO:0007669"/>
    <property type="project" value="InterPro"/>
</dbReference>
<dbReference type="AlphaFoldDB" id="A0A139H0A5"/>
<name>A0A139H0A5_9PEZI</name>
<dbReference type="PANTHER" id="PTHR43060">
    <property type="entry name" value="3-HYDROXYISOBUTYRATE DEHYDROGENASE-LIKE 1, MITOCHONDRIAL-RELATED"/>
    <property type="match status" value="1"/>
</dbReference>
<dbReference type="OrthoDB" id="48988at2759"/>
<evidence type="ECO:0008006" key="5">
    <source>
        <dbReference type="Google" id="ProtNLM"/>
    </source>
</evidence>
<sequence length="438" mass="46696">MNDAVQQRLRVGVCGLGAMGRGMAKNLLIAGFEVHGFDIVASLMERFTKDGGKAATSPKELASRVEVLLIIVVNSAQVSSVLFDADTGAVLGLQRNKAIIVSSTVPGAYIREVRGRLDIDHGRRDIHLLDCPVSGGASGAADGTLTIFACGSDEGMMLVDPVLQAIGKKIHRIRNSSGANGETGYGANAKVCHQVMPEIEIALVAEVMALAARAGLNTREVYDSLQAGVAASWIMGNRIPHTLENDDTVRSAMTNSQKDSSIVVRTAGELSYPVPLVAAAEQIYQTTVHIGWAGMDDSALWRLYLRDFPPDTVYQQTKSTSTGPGSVMCLQDFEDIMVGVHLAAAAESQGFTRAIGLDAEQMYGIICGAAGWNVQFENYARRMRKGPWYLQEIDGAKQMGIKLAAAVRKASSIGAPMPIAATAVQLYEMQVGPLAEAR</sequence>
<dbReference type="InterPro" id="IPR013328">
    <property type="entry name" value="6PGD_dom2"/>
</dbReference>
<dbReference type="InterPro" id="IPR029154">
    <property type="entry name" value="HIBADH-like_NADP-bd"/>
</dbReference>
<comment type="caution">
    <text evidence="3">The sequence shown here is derived from an EMBL/GenBank/DDBJ whole genome shotgun (WGS) entry which is preliminary data.</text>
</comment>
<dbReference type="InterPro" id="IPR006115">
    <property type="entry name" value="6PGDH_NADP-bd"/>
</dbReference>
<evidence type="ECO:0000313" key="3">
    <source>
        <dbReference type="EMBL" id="KXS95841.1"/>
    </source>
</evidence>
<proteinExistence type="predicted"/>
<dbReference type="SUPFAM" id="SSF51735">
    <property type="entry name" value="NAD(P)-binding Rossmann-fold domains"/>
    <property type="match status" value="1"/>
</dbReference>
<dbReference type="Proteomes" id="UP000070133">
    <property type="component" value="Unassembled WGS sequence"/>
</dbReference>
<dbReference type="SUPFAM" id="SSF48179">
    <property type="entry name" value="6-phosphogluconate dehydrogenase C-terminal domain-like"/>
    <property type="match status" value="2"/>
</dbReference>
<feature type="domain" description="6-phosphogluconate dehydrogenase NADP-binding" evidence="1">
    <location>
        <begin position="10"/>
        <end position="171"/>
    </location>
</feature>
<feature type="domain" description="3-hydroxyisobutyrate dehydrogenase-like NAD-binding" evidence="2">
    <location>
        <begin position="184"/>
        <end position="304"/>
    </location>
</feature>
<dbReference type="InterPro" id="IPR008927">
    <property type="entry name" value="6-PGluconate_DH-like_C_sf"/>
</dbReference>
<reference evidence="3 4" key="1">
    <citation type="submission" date="2015-07" db="EMBL/GenBank/DDBJ databases">
        <title>Comparative genomics of the Sigatoka disease complex on banana suggests a link between parallel evolutionary changes in Pseudocercospora fijiensis and Pseudocercospora eumusae and increased virulence on the banana host.</title>
        <authorList>
            <person name="Chang T.-C."/>
            <person name="Salvucci A."/>
            <person name="Crous P.W."/>
            <person name="Stergiopoulos I."/>
        </authorList>
    </citation>
    <scope>NUCLEOTIDE SEQUENCE [LARGE SCALE GENOMIC DNA]</scope>
    <source>
        <strain evidence="3 4">CBS 114824</strain>
    </source>
</reference>
<organism evidence="3 4">
    <name type="scientific">Pseudocercospora eumusae</name>
    <dbReference type="NCBI Taxonomy" id="321146"/>
    <lineage>
        <taxon>Eukaryota</taxon>
        <taxon>Fungi</taxon>
        <taxon>Dikarya</taxon>
        <taxon>Ascomycota</taxon>
        <taxon>Pezizomycotina</taxon>
        <taxon>Dothideomycetes</taxon>
        <taxon>Dothideomycetidae</taxon>
        <taxon>Mycosphaerellales</taxon>
        <taxon>Mycosphaerellaceae</taxon>
        <taxon>Pseudocercospora</taxon>
    </lineage>
</organism>
<feature type="domain" description="3-hydroxyisobutyrate dehydrogenase-like NAD-binding" evidence="2">
    <location>
        <begin position="335"/>
        <end position="429"/>
    </location>
</feature>
<dbReference type="STRING" id="321146.A0A139H0A5"/>
<protein>
    <recommendedName>
        <fullName evidence="5">6-phosphogluconate dehydrogenase NADP-binding domain-containing protein</fullName>
    </recommendedName>
</protein>
<dbReference type="EMBL" id="LFZN01000197">
    <property type="protein sequence ID" value="KXS95842.1"/>
    <property type="molecule type" value="Genomic_DNA"/>
</dbReference>